<organism evidence="3 4">
    <name type="scientific">Pleurotus ostreatus</name>
    <name type="common">Oyster mushroom</name>
    <name type="synonym">White-rot fungus</name>
    <dbReference type="NCBI Taxonomy" id="5322"/>
    <lineage>
        <taxon>Eukaryota</taxon>
        <taxon>Fungi</taxon>
        <taxon>Dikarya</taxon>
        <taxon>Basidiomycota</taxon>
        <taxon>Agaricomycotina</taxon>
        <taxon>Agaricomycetes</taxon>
        <taxon>Agaricomycetidae</taxon>
        <taxon>Agaricales</taxon>
        <taxon>Pleurotineae</taxon>
        <taxon>Pleurotaceae</taxon>
        <taxon>Pleurotus</taxon>
    </lineage>
</organism>
<sequence length="218" mass="22407">MLGVFTTMIIAIAQVTASSLSDALQSGRLRLQSRQVGGPLSLSDFPPDCQAICTPAVNVATNPNCQTFRCECTATNTLNLQSCLYCVAFDIGGSLAVADASVQTFVNECATNGFPIPGFFPTTGAPATVRPPPASIRSTGVFPTSSASSRFSFPVPGTSDARETPTSAGSPPPQNTISPSNVPSGLPVIGNGAFVPRVHVGGAVFVTVMPVLGLLQYI</sequence>
<dbReference type="VEuPathDB" id="FungiDB:PC9H_002651"/>
<dbReference type="RefSeq" id="XP_036625933.1">
    <property type="nucleotide sequence ID" value="XM_036772287.1"/>
</dbReference>
<proteinExistence type="predicted"/>
<keyword evidence="4" id="KW-1185">Reference proteome</keyword>
<comment type="caution">
    <text evidence="3">The sequence shown here is derived from an EMBL/GenBank/DDBJ whole genome shotgun (WGS) entry which is preliminary data.</text>
</comment>
<feature type="compositionally biased region" description="Polar residues" evidence="1">
    <location>
        <begin position="164"/>
        <end position="182"/>
    </location>
</feature>
<evidence type="ECO:0000313" key="3">
    <source>
        <dbReference type="EMBL" id="KAF7416386.1"/>
    </source>
</evidence>
<evidence type="ECO:0000256" key="2">
    <source>
        <dbReference type="SAM" id="SignalP"/>
    </source>
</evidence>
<protein>
    <recommendedName>
        <fullName evidence="5">Extracellular membrane protein CFEM domain-containing protein</fullName>
    </recommendedName>
</protein>
<dbReference type="OrthoDB" id="2991176at2759"/>
<evidence type="ECO:0000313" key="4">
    <source>
        <dbReference type="Proteomes" id="UP000623687"/>
    </source>
</evidence>
<dbReference type="GeneID" id="59372492"/>
<feature type="compositionally biased region" description="Polar residues" evidence="1">
    <location>
        <begin position="136"/>
        <end position="151"/>
    </location>
</feature>
<name>A0A8H6ZJW3_PLEOS</name>
<dbReference type="EMBL" id="JACETU010000011">
    <property type="protein sequence ID" value="KAF7416386.1"/>
    <property type="molecule type" value="Genomic_DNA"/>
</dbReference>
<feature type="region of interest" description="Disordered" evidence="1">
    <location>
        <begin position="130"/>
        <end position="182"/>
    </location>
</feature>
<keyword evidence="2" id="KW-0732">Signal</keyword>
<evidence type="ECO:0008006" key="5">
    <source>
        <dbReference type="Google" id="ProtNLM"/>
    </source>
</evidence>
<dbReference type="Proteomes" id="UP000623687">
    <property type="component" value="Unassembled WGS sequence"/>
</dbReference>
<feature type="chain" id="PRO_5034833739" description="Extracellular membrane protein CFEM domain-containing protein" evidence="2">
    <location>
        <begin position="18"/>
        <end position="218"/>
    </location>
</feature>
<feature type="signal peptide" evidence="2">
    <location>
        <begin position="1"/>
        <end position="17"/>
    </location>
</feature>
<evidence type="ECO:0000256" key="1">
    <source>
        <dbReference type="SAM" id="MobiDB-lite"/>
    </source>
</evidence>
<accession>A0A8H6ZJW3</accession>
<reference evidence="3" key="1">
    <citation type="submission" date="2019-07" db="EMBL/GenBank/DDBJ databases">
        <authorList>
            <person name="Palmer J.M."/>
        </authorList>
    </citation>
    <scope>NUCLEOTIDE SEQUENCE</scope>
    <source>
        <strain evidence="3">PC9</strain>
    </source>
</reference>
<dbReference type="AlphaFoldDB" id="A0A8H6ZJW3"/>
<gene>
    <name evidence="3" type="ORF">PC9H_002651</name>
</gene>